<gene>
    <name evidence="3" type="primary">Bivm</name>
</gene>
<dbReference type="PANTHER" id="PTHR16171:SF13">
    <property type="entry name" value="BASIC IMMUNOGLOBULIN-LIKE VARIABLE MOTIF-CONTAINING PROTEIN"/>
    <property type="match status" value="1"/>
</dbReference>
<protein>
    <submittedName>
        <fullName evidence="3">Basic immunoglobulin-like variable motif-containing protein</fullName>
    </submittedName>
</protein>
<dbReference type="EMBL" id="LR783340">
    <property type="protein sequence ID" value="CAB3225689.1"/>
    <property type="molecule type" value="mRNA"/>
</dbReference>
<dbReference type="GO" id="GO:0004520">
    <property type="term" value="F:DNA endonuclease activity"/>
    <property type="evidence" value="ECO:0007669"/>
    <property type="project" value="TreeGrafter"/>
</dbReference>
<evidence type="ECO:0000256" key="1">
    <source>
        <dbReference type="ARBA" id="ARBA00004123"/>
    </source>
</evidence>
<proteinExistence type="evidence at transcript level"/>
<sequence length="481" mass="55044">MGNYVWKAKGKPADLYLASDSDNFEQSDEEEYESCFDSESILSSEQHSAPVVKYEGTHNFEAEPTVHHIRPFQYQEVILTEEKLSEKVTIDEFLTSEFDEYTQSDDMSEIEDDNLPPTHKNTQDGSHHVVTATTKKPCLTDQGPGGDATHKLMSVNEFIKSENAIEQATQGTSSMAWNISFNSQSPGMNEPSPALKERLQTKKPLSTKRKEFQRSTRKSISVDYAKERKVLDLRRWHCISRPQYKKSCGISSVVSVWNYLFSNLGTGSLDAITQETALGILGFKEPFDIIRFGPFTGNATLMRWFRKLNDFFGVSGKAFYLYKPKGRVQTKLMTDIMALEHLKSGLCSNEMAFIYHCYNHYFCPIGFESTPQNPLEAYASKQCIENNQASQKCADDLPTTPVFNEWIFIGEPSKNHPPIHCKRWDDILQDLHMEGPEYYNIRHPEKGIQHRRTKKKGGNLHCIIAFKKVAFREQAKRQKKV</sequence>
<organism evidence="3">
    <name type="scientific">Phallusia mammillata</name>
    <dbReference type="NCBI Taxonomy" id="59560"/>
    <lineage>
        <taxon>Eukaryota</taxon>
        <taxon>Metazoa</taxon>
        <taxon>Chordata</taxon>
        <taxon>Tunicata</taxon>
        <taxon>Ascidiacea</taxon>
        <taxon>Phlebobranchia</taxon>
        <taxon>Ascidiidae</taxon>
        <taxon>Phallusia</taxon>
    </lineage>
</organism>
<dbReference type="AlphaFoldDB" id="A0A6F9D736"/>
<name>A0A6F9D736_9ASCI</name>
<dbReference type="PANTHER" id="PTHR16171">
    <property type="entry name" value="DNA REPAIR PROTEIN COMPLEMENTING XP-G CELLS-RELATED"/>
    <property type="match status" value="1"/>
</dbReference>
<reference evidence="3" key="1">
    <citation type="submission" date="2020-04" db="EMBL/GenBank/DDBJ databases">
        <authorList>
            <person name="Neveu A P."/>
        </authorList>
    </citation>
    <scope>NUCLEOTIDE SEQUENCE</scope>
    <source>
        <tissue evidence="3">Whole embryo</tissue>
    </source>
</reference>
<accession>A0A6F9D736</accession>
<evidence type="ECO:0000313" key="3">
    <source>
        <dbReference type="EMBL" id="CAB3225689.1"/>
    </source>
</evidence>
<dbReference type="GO" id="GO:0005634">
    <property type="term" value="C:nucleus"/>
    <property type="evidence" value="ECO:0007669"/>
    <property type="project" value="UniProtKB-SubCell"/>
</dbReference>
<comment type="subcellular location">
    <subcellularLocation>
        <location evidence="1">Nucleus</location>
    </subcellularLocation>
</comment>
<dbReference type="GO" id="GO:0003697">
    <property type="term" value="F:single-stranded DNA binding"/>
    <property type="evidence" value="ECO:0007669"/>
    <property type="project" value="TreeGrafter"/>
</dbReference>
<evidence type="ECO:0000256" key="2">
    <source>
        <dbReference type="ARBA" id="ARBA00023242"/>
    </source>
</evidence>
<keyword evidence="2" id="KW-0539">Nucleus</keyword>